<organism evidence="1">
    <name type="scientific">viral metagenome</name>
    <dbReference type="NCBI Taxonomy" id="1070528"/>
    <lineage>
        <taxon>unclassified sequences</taxon>
        <taxon>metagenomes</taxon>
        <taxon>organismal metagenomes</taxon>
    </lineage>
</organism>
<reference evidence="1" key="1">
    <citation type="submission" date="2020-03" db="EMBL/GenBank/DDBJ databases">
        <title>The deep terrestrial virosphere.</title>
        <authorList>
            <person name="Holmfeldt K."/>
            <person name="Nilsson E."/>
            <person name="Simone D."/>
            <person name="Lopez-Fernandez M."/>
            <person name="Wu X."/>
            <person name="de Brujin I."/>
            <person name="Lundin D."/>
            <person name="Andersson A."/>
            <person name="Bertilsson S."/>
            <person name="Dopson M."/>
        </authorList>
    </citation>
    <scope>NUCLEOTIDE SEQUENCE</scope>
    <source>
        <strain evidence="1">MM415A00442</strain>
    </source>
</reference>
<evidence type="ECO:0000313" key="1">
    <source>
        <dbReference type="EMBL" id="QJA82127.1"/>
    </source>
</evidence>
<sequence>MTLKQLKTIEALPKCKYNLSEAMRDGGKYSENSICQNEHRQRILKYTKKMDFFDPERIKRDIDNTYKQAEKIPELKDKIAAKSRIEEHRAKIAGMITDKQKIEGGQQIVVIDNIHSEYIPINKEEVSTEQSIPLDVNSSNSKG</sequence>
<dbReference type="AlphaFoldDB" id="A0A6M3KJC0"/>
<gene>
    <name evidence="1" type="ORF">MM415A00442_0010</name>
</gene>
<dbReference type="EMBL" id="MT142480">
    <property type="protein sequence ID" value="QJA82127.1"/>
    <property type="molecule type" value="Genomic_DNA"/>
</dbReference>
<accession>A0A6M3KJC0</accession>
<proteinExistence type="predicted"/>
<name>A0A6M3KJC0_9ZZZZ</name>
<protein>
    <submittedName>
        <fullName evidence="1">Uncharacterized protein</fullName>
    </submittedName>
</protein>